<keyword evidence="4" id="KW-0677">Repeat</keyword>
<dbReference type="GO" id="GO:0008270">
    <property type="term" value="F:zinc ion binding"/>
    <property type="evidence" value="ECO:0007669"/>
    <property type="project" value="UniProtKB-KW"/>
</dbReference>
<dbReference type="FunFam" id="3.30.160.60:FF:000624">
    <property type="entry name" value="zinc finger protein 697"/>
    <property type="match status" value="1"/>
</dbReference>
<accession>A0A1D2M1F8</accession>
<keyword evidence="5 11" id="KW-0863">Zinc-finger</keyword>
<keyword evidence="9" id="KW-0804">Transcription</keyword>
<dbReference type="OrthoDB" id="7534346at2759"/>
<evidence type="ECO:0000256" key="9">
    <source>
        <dbReference type="ARBA" id="ARBA00023163"/>
    </source>
</evidence>
<dbReference type="Gene3D" id="3.30.160.60">
    <property type="entry name" value="Classic Zinc Finger"/>
    <property type="match status" value="4"/>
</dbReference>
<keyword evidence="8" id="KW-0238">DNA-binding</keyword>
<feature type="domain" description="C2H2-type" evidence="12">
    <location>
        <begin position="17"/>
        <end position="39"/>
    </location>
</feature>
<gene>
    <name evidence="13" type="ORF">Ocin01_19877</name>
</gene>
<evidence type="ECO:0000256" key="1">
    <source>
        <dbReference type="ARBA" id="ARBA00004123"/>
    </source>
</evidence>
<keyword evidence="14" id="KW-1185">Reference proteome</keyword>
<evidence type="ECO:0000256" key="10">
    <source>
        <dbReference type="ARBA" id="ARBA00023242"/>
    </source>
</evidence>
<evidence type="ECO:0000256" key="6">
    <source>
        <dbReference type="ARBA" id="ARBA00022833"/>
    </source>
</evidence>
<dbReference type="InterPro" id="IPR013087">
    <property type="entry name" value="Znf_C2H2_type"/>
</dbReference>
<keyword evidence="7" id="KW-0805">Transcription regulation</keyword>
<dbReference type="AlphaFoldDB" id="A0A1D2M1F8"/>
<dbReference type="EMBL" id="LJIJ01007182">
    <property type="protein sequence ID" value="ODM86805.1"/>
    <property type="molecule type" value="Genomic_DNA"/>
</dbReference>
<dbReference type="SUPFAM" id="SSF57667">
    <property type="entry name" value="beta-beta-alpha zinc fingers"/>
    <property type="match status" value="2"/>
</dbReference>
<dbReference type="GO" id="GO:0000978">
    <property type="term" value="F:RNA polymerase II cis-regulatory region sequence-specific DNA binding"/>
    <property type="evidence" value="ECO:0007669"/>
    <property type="project" value="TreeGrafter"/>
</dbReference>
<dbReference type="PROSITE" id="PS50157">
    <property type="entry name" value="ZINC_FINGER_C2H2_2"/>
    <property type="match status" value="3"/>
</dbReference>
<evidence type="ECO:0000256" key="4">
    <source>
        <dbReference type="ARBA" id="ARBA00022737"/>
    </source>
</evidence>
<comment type="subcellular location">
    <subcellularLocation>
        <location evidence="1">Nucleus</location>
    </subcellularLocation>
</comment>
<comment type="similarity">
    <text evidence="2">Belongs to the krueppel C2H2-type zinc-finger protein family.</text>
</comment>
<dbReference type="GO" id="GO:0005634">
    <property type="term" value="C:nucleus"/>
    <property type="evidence" value="ECO:0007669"/>
    <property type="project" value="UniProtKB-SubCell"/>
</dbReference>
<dbReference type="GO" id="GO:0001228">
    <property type="term" value="F:DNA-binding transcription activator activity, RNA polymerase II-specific"/>
    <property type="evidence" value="ECO:0007669"/>
    <property type="project" value="TreeGrafter"/>
</dbReference>
<dbReference type="STRING" id="48709.A0A1D2M1F8"/>
<evidence type="ECO:0000256" key="8">
    <source>
        <dbReference type="ARBA" id="ARBA00023125"/>
    </source>
</evidence>
<proteinExistence type="inferred from homology"/>
<keyword evidence="6" id="KW-0862">Zinc</keyword>
<feature type="non-terminal residue" evidence="13">
    <location>
        <position position="1"/>
    </location>
</feature>
<evidence type="ECO:0000256" key="7">
    <source>
        <dbReference type="ARBA" id="ARBA00023015"/>
    </source>
</evidence>
<evidence type="ECO:0000256" key="5">
    <source>
        <dbReference type="ARBA" id="ARBA00022771"/>
    </source>
</evidence>
<evidence type="ECO:0000256" key="2">
    <source>
        <dbReference type="ARBA" id="ARBA00006991"/>
    </source>
</evidence>
<evidence type="ECO:0000256" key="3">
    <source>
        <dbReference type="ARBA" id="ARBA00022723"/>
    </source>
</evidence>
<feature type="domain" description="C2H2-type" evidence="12">
    <location>
        <begin position="122"/>
        <end position="153"/>
    </location>
</feature>
<dbReference type="PANTHER" id="PTHR24393:SF15">
    <property type="entry name" value="IP01243P-RELATED"/>
    <property type="match status" value="1"/>
</dbReference>
<dbReference type="SMART" id="SM00355">
    <property type="entry name" value="ZnF_C2H2"/>
    <property type="match status" value="4"/>
</dbReference>
<dbReference type="Proteomes" id="UP000094527">
    <property type="component" value="Unassembled WGS sequence"/>
</dbReference>
<keyword evidence="3" id="KW-0479">Metal-binding</keyword>
<feature type="domain" description="C2H2-type" evidence="12">
    <location>
        <begin position="242"/>
        <end position="269"/>
    </location>
</feature>
<evidence type="ECO:0000313" key="14">
    <source>
        <dbReference type="Proteomes" id="UP000094527"/>
    </source>
</evidence>
<comment type="caution">
    <text evidence="13">The sequence shown here is derived from an EMBL/GenBank/DDBJ whole genome shotgun (WGS) entry which is preliminary data.</text>
</comment>
<evidence type="ECO:0000256" key="11">
    <source>
        <dbReference type="PROSITE-ProRule" id="PRU00042"/>
    </source>
</evidence>
<dbReference type="PROSITE" id="PS00028">
    <property type="entry name" value="ZINC_FINGER_C2H2_1"/>
    <property type="match status" value="2"/>
</dbReference>
<dbReference type="InterPro" id="IPR036236">
    <property type="entry name" value="Znf_C2H2_sf"/>
</dbReference>
<evidence type="ECO:0000313" key="13">
    <source>
        <dbReference type="EMBL" id="ODM86805.1"/>
    </source>
</evidence>
<organism evidence="13 14">
    <name type="scientific">Orchesella cincta</name>
    <name type="common">Springtail</name>
    <name type="synonym">Podura cincta</name>
    <dbReference type="NCBI Taxonomy" id="48709"/>
    <lineage>
        <taxon>Eukaryota</taxon>
        <taxon>Metazoa</taxon>
        <taxon>Ecdysozoa</taxon>
        <taxon>Arthropoda</taxon>
        <taxon>Hexapoda</taxon>
        <taxon>Collembola</taxon>
        <taxon>Entomobryomorpha</taxon>
        <taxon>Entomobryoidea</taxon>
        <taxon>Orchesellidae</taxon>
        <taxon>Orchesellinae</taxon>
        <taxon>Orchesella</taxon>
    </lineage>
</organism>
<name>A0A1D2M1F8_ORCCI</name>
<evidence type="ECO:0000259" key="12">
    <source>
        <dbReference type="PROSITE" id="PS50157"/>
    </source>
</evidence>
<dbReference type="Pfam" id="PF00096">
    <property type="entry name" value="zf-C2H2"/>
    <property type="match status" value="1"/>
</dbReference>
<dbReference type="PANTHER" id="PTHR24393">
    <property type="entry name" value="ZINC FINGER PROTEIN"/>
    <property type="match status" value="1"/>
</dbReference>
<reference evidence="13 14" key="1">
    <citation type="journal article" date="2016" name="Genome Biol. Evol.">
        <title>Gene Family Evolution Reflects Adaptation to Soil Environmental Stressors in the Genome of the Collembolan Orchesella cincta.</title>
        <authorList>
            <person name="Faddeeva-Vakhrusheva A."/>
            <person name="Derks M.F."/>
            <person name="Anvar S.Y."/>
            <person name="Agamennone V."/>
            <person name="Suring W."/>
            <person name="Smit S."/>
            <person name="van Straalen N.M."/>
            <person name="Roelofs D."/>
        </authorList>
    </citation>
    <scope>NUCLEOTIDE SEQUENCE [LARGE SCALE GENOMIC DNA]</scope>
    <source>
        <tissue evidence="13">Mixed pool</tissue>
    </source>
</reference>
<sequence>GTTGVAMRSQKHGELKYSCKICGMRFQLAADKKKHLATHKVALQARKHHLQRTTICQTQMNIPILMCDMLWRKPTLPSQCSYVTNAFTKISGLYVGPILQKQRLTTIHLYSHIRTHLLEKPFRCRNCESSYKNSSSLWRHRHIHIRRHVGEKAFKCDVCPKAFVTLWAKLRTTTSSRQQQTNALRIRKVHACVFCGRKQFATTFETSYFRVTYFGKALPCDFFFSAGDQRNHLRIHTGKNYHECEVCKKSFLSSSYLTRHLKVYQKASQVSRTSATEPSAI</sequence>
<keyword evidence="10" id="KW-0539">Nucleus</keyword>
<protein>
    <submittedName>
        <fullName evidence="13">Putative zinc finger protein</fullName>
    </submittedName>
</protein>